<sequence>MDIWIIRDGEKTGPLHDFEVRKKIGTGELSGSIHAWHEGLEAWKPLEEIEIFAREFQPAAAPAIEPDPVVPPTERLPPPLPVPTCYGRRFWARWLDLLLFTGIWWLGMWAARQDIEAALLNHWVILFRLVPWFIIEILLIHYFATTPGKWLLGLRVLNKDGSKLSLAASTIRSLRVMFIGVGFGWEILSLFCQTLSYFNAKRLGSPMWDYVGGHQVTVKPLNPVSLSAYVFALSGAILLHFVVLGSYWFDISAKTSPEFKQKFEKNPFWHLPKRY</sequence>
<dbReference type="InterPro" id="IPR010432">
    <property type="entry name" value="RDD"/>
</dbReference>
<feature type="transmembrane region" description="Helical" evidence="5">
    <location>
        <begin position="176"/>
        <end position="198"/>
    </location>
</feature>
<dbReference type="Proteomes" id="UP000600139">
    <property type="component" value="Unassembled WGS sequence"/>
</dbReference>
<evidence type="ECO:0000256" key="1">
    <source>
        <dbReference type="ARBA" id="ARBA00004141"/>
    </source>
</evidence>
<evidence type="ECO:0000313" key="8">
    <source>
        <dbReference type="EMBL" id="MBK1817941.1"/>
    </source>
</evidence>
<feature type="transmembrane region" description="Helical" evidence="5">
    <location>
        <begin position="123"/>
        <end position="144"/>
    </location>
</feature>
<dbReference type="Pfam" id="PF06271">
    <property type="entry name" value="RDD"/>
    <property type="match status" value="1"/>
</dbReference>
<evidence type="ECO:0000259" key="7">
    <source>
        <dbReference type="Pfam" id="PF14237"/>
    </source>
</evidence>
<reference evidence="8" key="1">
    <citation type="submission" date="2021-01" db="EMBL/GenBank/DDBJ databases">
        <title>Modified the classification status of verrucomicrobia.</title>
        <authorList>
            <person name="Feng X."/>
        </authorList>
    </citation>
    <scope>NUCLEOTIDE SEQUENCE</scope>
    <source>
        <strain evidence="8">JCM 18052</strain>
    </source>
</reference>
<dbReference type="GO" id="GO:0016020">
    <property type="term" value="C:membrane"/>
    <property type="evidence" value="ECO:0007669"/>
    <property type="project" value="UniProtKB-SubCell"/>
</dbReference>
<dbReference type="InterPro" id="IPR025640">
    <property type="entry name" value="GYF_2"/>
</dbReference>
<keyword evidence="3 5" id="KW-1133">Transmembrane helix</keyword>
<dbReference type="EMBL" id="JAENIK010000012">
    <property type="protein sequence ID" value="MBK1817941.1"/>
    <property type="molecule type" value="Genomic_DNA"/>
</dbReference>
<keyword evidence="9" id="KW-1185">Reference proteome</keyword>
<feature type="transmembrane region" description="Helical" evidence="5">
    <location>
        <begin position="94"/>
        <end position="111"/>
    </location>
</feature>
<evidence type="ECO:0000256" key="3">
    <source>
        <dbReference type="ARBA" id="ARBA00022989"/>
    </source>
</evidence>
<feature type="domain" description="GYF" evidence="7">
    <location>
        <begin position="5"/>
        <end position="50"/>
    </location>
</feature>
<comment type="subcellular location">
    <subcellularLocation>
        <location evidence="1">Membrane</location>
        <topology evidence="1">Multi-pass membrane protein</topology>
    </subcellularLocation>
</comment>
<protein>
    <submittedName>
        <fullName evidence="8">RDD family protein</fullName>
    </submittedName>
</protein>
<keyword evidence="2 5" id="KW-0812">Transmembrane</keyword>
<evidence type="ECO:0000259" key="6">
    <source>
        <dbReference type="Pfam" id="PF06271"/>
    </source>
</evidence>
<feature type="domain" description="RDD" evidence="6">
    <location>
        <begin position="87"/>
        <end position="202"/>
    </location>
</feature>
<evidence type="ECO:0000313" key="9">
    <source>
        <dbReference type="Proteomes" id="UP000600139"/>
    </source>
</evidence>
<dbReference type="Pfam" id="PF14237">
    <property type="entry name" value="GYF_2"/>
    <property type="match status" value="1"/>
</dbReference>
<dbReference type="RefSeq" id="WP_200352866.1">
    <property type="nucleotide sequence ID" value="NZ_BAABHZ010000001.1"/>
</dbReference>
<organism evidence="8 9">
    <name type="scientific">Luteolibacter yonseiensis</name>
    <dbReference type="NCBI Taxonomy" id="1144680"/>
    <lineage>
        <taxon>Bacteria</taxon>
        <taxon>Pseudomonadati</taxon>
        <taxon>Verrucomicrobiota</taxon>
        <taxon>Verrucomicrobiia</taxon>
        <taxon>Verrucomicrobiales</taxon>
        <taxon>Verrucomicrobiaceae</taxon>
        <taxon>Luteolibacter</taxon>
    </lineage>
</organism>
<feature type="transmembrane region" description="Helical" evidence="5">
    <location>
        <begin position="226"/>
        <end position="249"/>
    </location>
</feature>
<dbReference type="AlphaFoldDB" id="A0A934VDE6"/>
<proteinExistence type="predicted"/>
<name>A0A934VDE6_9BACT</name>
<comment type="caution">
    <text evidence="8">The sequence shown here is derived from an EMBL/GenBank/DDBJ whole genome shotgun (WGS) entry which is preliminary data.</text>
</comment>
<evidence type="ECO:0000256" key="2">
    <source>
        <dbReference type="ARBA" id="ARBA00022692"/>
    </source>
</evidence>
<accession>A0A934VDE6</accession>
<evidence type="ECO:0000256" key="4">
    <source>
        <dbReference type="ARBA" id="ARBA00023136"/>
    </source>
</evidence>
<gene>
    <name evidence="8" type="ORF">JIN84_20130</name>
</gene>
<keyword evidence="4 5" id="KW-0472">Membrane</keyword>
<evidence type="ECO:0000256" key="5">
    <source>
        <dbReference type="SAM" id="Phobius"/>
    </source>
</evidence>